<evidence type="ECO:0000313" key="2">
    <source>
        <dbReference type="EMBL" id="PSR72543.1"/>
    </source>
</evidence>
<keyword evidence="3" id="KW-1185">Reference proteome</keyword>
<gene>
    <name evidence="2" type="ORF">PHLCEN_2v11536</name>
</gene>
<organism evidence="2 3">
    <name type="scientific">Hermanssonia centrifuga</name>
    <dbReference type="NCBI Taxonomy" id="98765"/>
    <lineage>
        <taxon>Eukaryota</taxon>
        <taxon>Fungi</taxon>
        <taxon>Dikarya</taxon>
        <taxon>Basidiomycota</taxon>
        <taxon>Agaricomycotina</taxon>
        <taxon>Agaricomycetes</taxon>
        <taxon>Polyporales</taxon>
        <taxon>Meruliaceae</taxon>
        <taxon>Hermanssonia</taxon>
    </lineage>
</organism>
<evidence type="ECO:0000313" key="3">
    <source>
        <dbReference type="Proteomes" id="UP000186601"/>
    </source>
</evidence>
<comment type="caution">
    <text evidence="2">The sequence shown here is derived from an EMBL/GenBank/DDBJ whole genome shotgun (WGS) entry which is preliminary data.</text>
</comment>
<dbReference type="Proteomes" id="UP000186601">
    <property type="component" value="Unassembled WGS sequence"/>
</dbReference>
<accession>A0A2R6NJL9</accession>
<dbReference type="EMBL" id="MLYV02001153">
    <property type="protein sequence ID" value="PSR72543.1"/>
    <property type="molecule type" value="Genomic_DNA"/>
</dbReference>
<protein>
    <submittedName>
        <fullName evidence="2">Uncharacterized protein</fullName>
    </submittedName>
</protein>
<evidence type="ECO:0000256" key="1">
    <source>
        <dbReference type="SAM" id="MobiDB-lite"/>
    </source>
</evidence>
<sequence>MSSSSSDGDHNENVPTAYGSKKRRVQRACDICRRKKDDDLTQELGLPFDKETWLTQGIGKVGSPCSPRRTALPAVQPLPLVNTDYPDPSEELVGRHTPEHHIRKMMVDPVHPRFFGKSSTIMFVQSAIDLKDGFNKDDEANNKINIEKLPSKRPEFWKPHPVSHFDVTLDSVC</sequence>
<name>A0A2R6NJL9_9APHY</name>
<dbReference type="STRING" id="98765.A0A2R6NJL9"/>
<dbReference type="OrthoDB" id="2799426at2759"/>
<reference evidence="2 3" key="1">
    <citation type="submission" date="2018-02" db="EMBL/GenBank/DDBJ databases">
        <title>Genome sequence of the basidiomycete white-rot fungus Phlebia centrifuga.</title>
        <authorList>
            <person name="Granchi Z."/>
            <person name="Peng M."/>
            <person name="de Vries R.P."/>
            <person name="Hilden K."/>
            <person name="Makela M.R."/>
            <person name="Grigoriev I."/>
            <person name="Riley R."/>
        </authorList>
    </citation>
    <scope>NUCLEOTIDE SEQUENCE [LARGE SCALE GENOMIC DNA]</scope>
    <source>
        <strain evidence="2 3">FBCC195</strain>
    </source>
</reference>
<feature type="region of interest" description="Disordered" evidence="1">
    <location>
        <begin position="1"/>
        <end position="25"/>
    </location>
</feature>
<dbReference type="AlphaFoldDB" id="A0A2R6NJL9"/>
<proteinExistence type="predicted"/>